<dbReference type="SUPFAM" id="SSF54447">
    <property type="entry name" value="ssDNA-binding transcriptional regulator domain"/>
    <property type="match status" value="1"/>
</dbReference>
<dbReference type="AlphaFoldDB" id="A0A4Y2KG71"/>
<evidence type="ECO:0000313" key="3">
    <source>
        <dbReference type="Proteomes" id="UP000499080"/>
    </source>
</evidence>
<gene>
    <name evidence="2" type="ORF">AVEN_24146_1</name>
</gene>
<accession>A0A4Y2KG71</accession>
<dbReference type="OrthoDB" id="2505440at2759"/>
<protein>
    <recommendedName>
        <fullName evidence="4">Transcriptional coactivator p15 (PC4) C-terminal domain-containing protein</fullName>
    </recommendedName>
</protein>
<dbReference type="GO" id="GO:0003677">
    <property type="term" value="F:DNA binding"/>
    <property type="evidence" value="ECO:0007669"/>
    <property type="project" value="InterPro"/>
</dbReference>
<reference evidence="2 3" key="1">
    <citation type="journal article" date="2019" name="Sci. Rep.">
        <title>Orb-weaving spider Araneus ventricosus genome elucidates the spidroin gene catalogue.</title>
        <authorList>
            <person name="Kono N."/>
            <person name="Nakamura H."/>
            <person name="Ohtoshi R."/>
            <person name="Moran D.A.P."/>
            <person name="Shinohara A."/>
            <person name="Yoshida Y."/>
            <person name="Fujiwara M."/>
            <person name="Mori M."/>
            <person name="Tomita M."/>
            <person name="Arakawa K."/>
        </authorList>
    </citation>
    <scope>NUCLEOTIDE SEQUENCE [LARGE SCALE GENOMIC DNA]</scope>
</reference>
<keyword evidence="3" id="KW-1185">Reference proteome</keyword>
<organism evidence="2 3">
    <name type="scientific">Araneus ventricosus</name>
    <name type="common">Orbweaver spider</name>
    <name type="synonym">Epeira ventricosa</name>
    <dbReference type="NCBI Taxonomy" id="182803"/>
    <lineage>
        <taxon>Eukaryota</taxon>
        <taxon>Metazoa</taxon>
        <taxon>Ecdysozoa</taxon>
        <taxon>Arthropoda</taxon>
        <taxon>Chelicerata</taxon>
        <taxon>Arachnida</taxon>
        <taxon>Araneae</taxon>
        <taxon>Araneomorphae</taxon>
        <taxon>Entelegynae</taxon>
        <taxon>Araneoidea</taxon>
        <taxon>Araneidae</taxon>
        <taxon>Araneus</taxon>
    </lineage>
</organism>
<dbReference type="EMBL" id="BGPR01004607">
    <property type="protein sequence ID" value="GBN01328.1"/>
    <property type="molecule type" value="Genomic_DNA"/>
</dbReference>
<dbReference type="GO" id="GO:0006355">
    <property type="term" value="P:regulation of DNA-templated transcription"/>
    <property type="evidence" value="ECO:0007669"/>
    <property type="project" value="InterPro"/>
</dbReference>
<dbReference type="Gene3D" id="2.30.31.10">
    <property type="entry name" value="Transcriptional Coactivator Pc4, Chain A"/>
    <property type="match status" value="1"/>
</dbReference>
<evidence type="ECO:0008006" key="4">
    <source>
        <dbReference type="Google" id="ProtNLM"/>
    </source>
</evidence>
<evidence type="ECO:0000313" key="2">
    <source>
        <dbReference type="EMBL" id="GBN01328.1"/>
    </source>
</evidence>
<evidence type="ECO:0000256" key="1">
    <source>
        <dbReference type="SAM" id="MobiDB-lite"/>
    </source>
</evidence>
<name>A0A4Y2KG71_ARAVE</name>
<dbReference type="InterPro" id="IPR009044">
    <property type="entry name" value="ssDNA-bd_transcriptional_reg"/>
</dbReference>
<comment type="caution">
    <text evidence="2">The sequence shown here is derived from an EMBL/GenBank/DDBJ whole genome shotgun (WGS) entry which is preliminary data.</text>
</comment>
<proteinExistence type="predicted"/>
<dbReference type="Proteomes" id="UP000499080">
    <property type="component" value="Unassembled WGS sequence"/>
</dbReference>
<sequence>MKRALPEPATSAAPAKRPSALNNTESFTSDSILPHHYHIGEETYAVVSDFGDVLNVHIRKFRTDENGTILPTKDAVSFSPFVRESLVTEMDNASLPSHTGKVVIVRDTLFLSTAWIEDKPFISFQRYVTKVNFHDNFSCLTPLLLKENGINCSVFGRRSEKAANH</sequence>
<feature type="region of interest" description="Disordered" evidence="1">
    <location>
        <begin position="1"/>
        <end position="25"/>
    </location>
</feature>